<dbReference type="Proteomes" id="UP001548713">
    <property type="component" value="Unassembled WGS sequence"/>
</dbReference>
<keyword evidence="2" id="KW-1185">Reference proteome</keyword>
<evidence type="ECO:0000313" key="2">
    <source>
        <dbReference type="Proteomes" id="UP001548713"/>
    </source>
</evidence>
<proteinExistence type="predicted"/>
<organism evidence="1 2">
    <name type="scientific">Novosphingobium kalidii</name>
    <dbReference type="NCBI Taxonomy" id="3230299"/>
    <lineage>
        <taxon>Bacteria</taxon>
        <taxon>Pseudomonadati</taxon>
        <taxon>Pseudomonadota</taxon>
        <taxon>Alphaproteobacteria</taxon>
        <taxon>Sphingomonadales</taxon>
        <taxon>Sphingomonadaceae</taxon>
        <taxon>Novosphingobium</taxon>
    </lineage>
</organism>
<evidence type="ECO:0000313" key="1">
    <source>
        <dbReference type="EMBL" id="MET1755767.1"/>
    </source>
</evidence>
<dbReference type="EMBL" id="JBEWLY010000014">
    <property type="protein sequence ID" value="MET1755767.1"/>
    <property type="molecule type" value="Genomic_DNA"/>
</dbReference>
<name>A0ABV2D1L7_9SPHN</name>
<sequence length="216" mass="24017">MARENELHAATAWPDALSRSEQDTQDAVAVVHALKDTRRVLESHVALAVWKRELPSSLLHLIDRIDLNGVDDVDVMMEVAGPISTLAASLLAGGYPEDAAMRFADDMLRMARQLASFAGAKQVRMRLEVVETDACRKFHADYVTLRLLTTYRGPATQWFRTASPEVVKQVERGEVAVLKGRLLMTEPTILHRSPPIEATGERRLLLTIDPPRENAA</sequence>
<accession>A0ABV2D1L7</accession>
<gene>
    <name evidence="1" type="ORF">ABVV53_09895</name>
</gene>
<dbReference type="Pfam" id="PF08856">
    <property type="entry name" value="DUF1826"/>
    <property type="match status" value="1"/>
</dbReference>
<protein>
    <submittedName>
        <fullName evidence="1">DUF1826 domain-containing protein</fullName>
    </submittedName>
</protein>
<reference evidence="1 2" key="1">
    <citation type="submission" date="2024-07" db="EMBL/GenBank/DDBJ databases">
        <title>Novosphingobium kalidii RD2P27.</title>
        <authorList>
            <person name="Sun J.-Q."/>
        </authorList>
    </citation>
    <scope>NUCLEOTIDE SEQUENCE [LARGE SCALE GENOMIC DNA]</scope>
    <source>
        <strain evidence="1 2">RD2P27</strain>
    </source>
</reference>
<dbReference type="InterPro" id="IPR014955">
    <property type="entry name" value="DUF1826"/>
</dbReference>
<dbReference type="RefSeq" id="WP_353984259.1">
    <property type="nucleotide sequence ID" value="NZ_JBEWLY010000014.1"/>
</dbReference>
<comment type="caution">
    <text evidence="1">The sequence shown here is derived from an EMBL/GenBank/DDBJ whole genome shotgun (WGS) entry which is preliminary data.</text>
</comment>